<evidence type="ECO:0000313" key="3">
    <source>
        <dbReference type="EMBL" id="KTD77449.1"/>
    </source>
</evidence>
<reference evidence="4 6" key="2">
    <citation type="submission" date="2018-06" db="EMBL/GenBank/DDBJ databases">
        <authorList>
            <consortium name="Pathogen Informatics"/>
            <person name="Doyle S."/>
        </authorList>
    </citation>
    <scope>NUCLEOTIDE SEQUENCE [LARGE SCALE GENOMIC DNA]</scope>
    <source>
        <strain evidence="4 6">NCTC11991</strain>
    </source>
</reference>
<dbReference type="Gene3D" id="1.10.510.10">
    <property type="entry name" value="Transferase(Phosphotransferase) domain 1"/>
    <property type="match status" value="1"/>
</dbReference>
<dbReference type="EMBL" id="LNYZ01000013">
    <property type="protein sequence ID" value="KTD77449.1"/>
    <property type="molecule type" value="Genomic_DNA"/>
</dbReference>
<keyword evidence="5" id="KW-1185">Reference proteome</keyword>
<dbReference type="SUPFAM" id="SSF56112">
    <property type="entry name" value="Protein kinase-like (PK-like)"/>
    <property type="match status" value="1"/>
</dbReference>
<gene>
    <name evidence="3" type="ORF">Lstg_1806</name>
    <name evidence="4" type="ORF">NCTC11991_01286</name>
</gene>
<name>A0A378L788_9GAMM</name>
<proteinExistence type="predicted"/>
<dbReference type="GO" id="GO:0016301">
    <property type="term" value="F:kinase activity"/>
    <property type="evidence" value="ECO:0007669"/>
    <property type="project" value="UniProtKB-KW"/>
</dbReference>
<protein>
    <submittedName>
        <fullName evidence="4">Protein kinase domain containing protein</fullName>
    </submittedName>
</protein>
<evidence type="ECO:0000313" key="6">
    <source>
        <dbReference type="Proteomes" id="UP000255110"/>
    </source>
</evidence>
<dbReference type="InterPro" id="IPR011009">
    <property type="entry name" value="Kinase-like_dom_sf"/>
</dbReference>
<dbReference type="STRING" id="460.Lstg_1806"/>
<dbReference type="Proteomes" id="UP000255110">
    <property type="component" value="Unassembled WGS sequence"/>
</dbReference>
<feature type="compositionally biased region" description="Basic and acidic residues" evidence="2">
    <location>
        <begin position="702"/>
        <end position="716"/>
    </location>
</feature>
<reference evidence="3 5" key="1">
    <citation type="submission" date="2015-11" db="EMBL/GenBank/DDBJ databases">
        <title>Genomic analysis of 38 Legionella species identifies large and diverse effector repertoires.</title>
        <authorList>
            <person name="Burstein D."/>
            <person name="Amaro F."/>
            <person name="Zusman T."/>
            <person name="Lifshitz Z."/>
            <person name="Cohen O."/>
            <person name="Gilbert J.A."/>
            <person name="Pupko T."/>
            <person name="Shuman H.A."/>
            <person name="Segal G."/>
        </authorList>
    </citation>
    <scope>NUCLEOTIDE SEQUENCE [LARGE SCALE GENOMIC DNA]</scope>
    <source>
        <strain evidence="3 5">SC-18-C9</strain>
    </source>
</reference>
<evidence type="ECO:0000313" key="4">
    <source>
        <dbReference type="EMBL" id="STY22696.1"/>
    </source>
</evidence>
<sequence>MPLKSKFNRYKHRVLIKLIKEFNEAPAQDVIQRLFYLQKINHYINSAQIGDEEYKWLTARDKESWRANLETYGINPDGSFLFKGIQFARAVTAAIATQVQSQVQSSIEENNQDFYQLLQERDDLLKGNLSFEASKIQFQNLCCHLNHLSEKNAELKKQVDEHAQILNLAKRKISAIKGESDLISSDYKTEALGSRRVNNFNFKFQMKGWDETLVFRVEDRDNLSFEQELHSYPVSKYFANDVALFMMQFRSEDNKEIEYRPVVLSQYAKQGSLLEVVKGLKAQSDERSPLQNQLMITAVVKHYFTQINEFCLKLKDAKAYHPDIKLSNFLAHNNKLLISDRKALTRSNYPLASKLRCTPRYAPPQYLACLNEDQDDYLPKATLTHIKLEPLMSYQIGMALKEFLILTQLDDIPDNFEDLRCTARSHFQNPCQSIINLSILAEELTHPEEKKRLTIEQFQKLLLYVSHPTAFNKHLEEVLSSETLGITHELNEINELLRTEKLVDSEFLEQANTIFVAISERNPSEPRLNRVAEKLAIKCYTNYSEHYFSKISQEIEDALSDQDWNYAPWWRQAIHIFSLGHFRIERITKVEEIKINLDYNDPVFRSHLIQFEFLPAEALENLGVIEGNNLKNYFIEHLDEIRALNNSDEESNEENKENVAKEPEAPTDLPESSQKPSKTSEEDSANSTPSGTMIVYKKKKKTNSETQKKDGSKEQEVTVESSSHVSNLVAPSIETQKPVLETKEKPQHKKKPSVNLAESHSFFPAAEEFDENAPIMKRGSIRRVGSTLFRGEQKHHIHINKIFPPSQEKVAVDEHSTSISICN</sequence>
<dbReference type="NCBIfam" id="NF043057">
    <property type="entry name" value="T4SS_LegK7"/>
    <property type="match status" value="1"/>
</dbReference>
<keyword evidence="4" id="KW-0418">Kinase</keyword>
<dbReference type="AlphaFoldDB" id="A0A378L788"/>
<feature type="region of interest" description="Disordered" evidence="2">
    <location>
        <begin position="645"/>
        <end position="757"/>
    </location>
</feature>
<keyword evidence="1" id="KW-0175">Coiled coil</keyword>
<evidence type="ECO:0000256" key="2">
    <source>
        <dbReference type="SAM" id="MobiDB-lite"/>
    </source>
</evidence>
<evidence type="ECO:0000256" key="1">
    <source>
        <dbReference type="SAM" id="Coils"/>
    </source>
</evidence>
<accession>A0A378L788</accession>
<organism evidence="4 6">
    <name type="scientific">Legionella steigerwaltii</name>
    <dbReference type="NCBI Taxonomy" id="460"/>
    <lineage>
        <taxon>Bacteria</taxon>
        <taxon>Pseudomonadati</taxon>
        <taxon>Pseudomonadota</taxon>
        <taxon>Gammaproteobacteria</taxon>
        <taxon>Legionellales</taxon>
        <taxon>Legionellaceae</taxon>
        <taxon>Legionella</taxon>
    </lineage>
</organism>
<dbReference type="Proteomes" id="UP000054820">
    <property type="component" value="Unassembled WGS sequence"/>
</dbReference>
<dbReference type="EMBL" id="UGOY01000001">
    <property type="protein sequence ID" value="STY22696.1"/>
    <property type="molecule type" value="Genomic_DNA"/>
</dbReference>
<dbReference type="RefSeq" id="WP_058477354.1">
    <property type="nucleotide sequence ID" value="NZ_CAAAIO010000018.1"/>
</dbReference>
<keyword evidence="4" id="KW-0808">Transferase</keyword>
<evidence type="ECO:0000313" key="5">
    <source>
        <dbReference type="Proteomes" id="UP000054820"/>
    </source>
</evidence>
<feature type="compositionally biased region" description="Basic and acidic residues" evidence="2">
    <location>
        <begin position="653"/>
        <end position="664"/>
    </location>
</feature>
<feature type="coiled-coil region" evidence="1">
    <location>
        <begin position="145"/>
        <end position="172"/>
    </location>
</feature>